<accession>A0ABW4QZQ9</accession>
<gene>
    <name evidence="3" type="ORF">ACFSDX_20480</name>
</gene>
<evidence type="ECO:0000313" key="4">
    <source>
        <dbReference type="Proteomes" id="UP001597197"/>
    </source>
</evidence>
<proteinExistence type="predicted"/>
<dbReference type="Pfam" id="PF13751">
    <property type="entry name" value="DDE_Tnp_1_6"/>
    <property type="match status" value="1"/>
</dbReference>
<organism evidence="3 4">
    <name type="scientific">Hymenobacter bucti</name>
    <dbReference type="NCBI Taxonomy" id="1844114"/>
    <lineage>
        <taxon>Bacteria</taxon>
        <taxon>Pseudomonadati</taxon>
        <taxon>Bacteroidota</taxon>
        <taxon>Cytophagia</taxon>
        <taxon>Cytophagales</taxon>
        <taxon>Hymenobacteraceae</taxon>
        <taxon>Hymenobacter</taxon>
    </lineage>
</organism>
<name>A0ABW4QZQ9_9BACT</name>
<dbReference type="InterPro" id="IPR025668">
    <property type="entry name" value="Tnp_DDE_dom"/>
</dbReference>
<evidence type="ECO:0000313" key="3">
    <source>
        <dbReference type="EMBL" id="MFD1874822.1"/>
    </source>
</evidence>
<evidence type="ECO:0000259" key="2">
    <source>
        <dbReference type="Pfam" id="PF13751"/>
    </source>
</evidence>
<dbReference type="Proteomes" id="UP001597197">
    <property type="component" value="Unassembled WGS sequence"/>
</dbReference>
<reference evidence="4" key="1">
    <citation type="journal article" date="2019" name="Int. J. Syst. Evol. Microbiol.">
        <title>The Global Catalogue of Microorganisms (GCM) 10K type strain sequencing project: providing services to taxonomists for standard genome sequencing and annotation.</title>
        <authorList>
            <consortium name="The Broad Institute Genomics Platform"/>
            <consortium name="The Broad Institute Genome Sequencing Center for Infectious Disease"/>
            <person name="Wu L."/>
            <person name="Ma J."/>
        </authorList>
    </citation>
    <scope>NUCLEOTIDE SEQUENCE [LARGE SCALE GENOMIC DNA]</scope>
    <source>
        <strain evidence="4">CGMCC 1.15795</strain>
    </source>
</reference>
<feature type="domain" description="Transposase DDE" evidence="2">
    <location>
        <begin position="34"/>
        <end position="105"/>
    </location>
</feature>
<dbReference type="RefSeq" id="WP_382316949.1">
    <property type="nucleotide sequence ID" value="NZ_JBHUFD010000018.1"/>
</dbReference>
<comment type="caution">
    <text evidence="3">The sequence shown here is derived from an EMBL/GenBank/DDBJ whole genome shotgun (WGS) entry which is preliminary data.</text>
</comment>
<dbReference type="EMBL" id="JBHUFD010000018">
    <property type="protein sequence ID" value="MFD1874822.1"/>
    <property type="molecule type" value="Genomic_DNA"/>
</dbReference>
<feature type="region of interest" description="Disordered" evidence="1">
    <location>
        <begin position="22"/>
        <end position="59"/>
    </location>
</feature>
<feature type="compositionally biased region" description="Low complexity" evidence="1">
    <location>
        <begin position="22"/>
        <end position="53"/>
    </location>
</feature>
<sequence length="142" mass="16446">MTRIRTVGWGKYTGRLAGTAACARVSRPAPPRSRSGKSSARPRALTRQQSRQGQRMRRLRQRTIEPVFSSLLQHYGLRRVNTRGRSGAHKTMLLTAIAFNLKKLLKHQPKRTLRLAMALPRMPLEGQFLPYWREPYRRQCPQ</sequence>
<evidence type="ECO:0000256" key="1">
    <source>
        <dbReference type="SAM" id="MobiDB-lite"/>
    </source>
</evidence>
<protein>
    <submittedName>
        <fullName evidence="3">Transposase</fullName>
    </submittedName>
</protein>
<keyword evidence="4" id="KW-1185">Reference proteome</keyword>